<feature type="compositionally biased region" description="Low complexity" evidence="1">
    <location>
        <begin position="993"/>
        <end position="1002"/>
    </location>
</feature>
<evidence type="ECO:0000259" key="3">
    <source>
        <dbReference type="Pfam" id="PF15778"/>
    </source>
</evidence>
<dbReference type="GeneID" id="106812452"/>
<feature type="region of interest" description="Disordered" evidence="1">
    <location>
        <begin position="3225"/>
        <end position="3303"/>
    </location>
</feature>
<feature type="compositionally biased region" description="Basic residues" evidence="1">
    <location>
        <begin position="1481"/>
        <end position="1497"/>
    </location>
</feature>
<feature type="compositionally biased region" description="Basic and acidic residues" evidence="1">
    <location>
        <begin position="1554"/>
        <end position="1570"/>
    </location>
</feature>
<gene>
    <name evidence="7" type="primary">LOC106812452</name>
</gene>
<evidence type="ECO:0000259" key="5">
    <source>
        <dbReference type="Pfam" id="PF20262"/>
    </source>
</evidence>
<feature type="compositionally biased region" description="Basic and acidic residues" evidence="1">
    <location>
        <begin position="1530"/>
        <end position="1544"/>
    </location>
</feature>
<keyword evidence="6" id="KW-1185">Reference proteome</keyword>
<feature type="region of interest" description="Disordered" evidence="1">
    <location>
        <begin position="1722"/>
        <end position="1759"/>
    </location>
</feature>
<feature type="region of interest" description="Disordered" evidence="1">
    <location>
        <begin position="3132"/>
        <end position="3191"/>
    </location>
</feature>
<proteinExistence type="predicted"/>
<feature type="region of interest" description="Disordered" evidence="1">
    <location>
        <begin position="551"/>
        <end position="614"/>
    </location>
</feature>
<evidence type="ECO:0000313" key="7">
    <source>
        <dbReference type="RefSeq" id="XP_014671826.1"/>
    </source>
</evidence>
<feature type="compositionally biased region" description="Acidic residues" evidence="1">
    <location>
        <begin position="3253"/>
        <end position="3270"/>
    </location>
</feature>
<feature type="region of interest" description="Disordered" evidence="1">
    <location>
        <begin position="736"/>
        <end position="762"/>
    </location>
</feature>
<feature type="region of interest" description="Disordered" evidence="1">
    <location>
        <begin position="1661"/>
        <end position="1686"/>
    </location>
</feature>
<protein>
    <submittedName>
        <fullName evidence="7">Protein unc-80 homolog</fullName>
    </submittedName>
</protein>
<accession>A0ABM1EI05</accession>
<dbReference type="Pfam" id="PF15778">
    <property type="entry name" value="UNC80_N"/>
    <property type="match status" value="1"/>
</dbReference>
<feature type="region of interest" description="Disordered" evidence="1">
    <location>
        <begin position="1113"/>
        <end position="1150"/>
    </location>
</feature>
<feature type="domain" description="Protein UNC80 C-terminal" evidence="5">
    <location>
        <begin position="1992"/>
        <end position="3081"/>
    </location>
</feature>
<dbReference type="InterPro" id="IPR031542">
    <property type="entry name" value="UNC80_N"/>
</dbReference>
<dbReference type="PANTHER" id="PTHR31781">
    <property type="entry name" value="UNC80"/>
    <property type="match status" value="1"/>
</dbReference>
<feature type="transmembrane region" description="Helical" evidence="2">
    <location>
        <begin position="140"/>
        <end position="159"/>
    </location>
</feature>
<dbReference type="Pfam" id="PF20262">
    <property type="entry name" value="UNC80_C"/>
    <property type="match status" value="1"/>
</dbReference>
<keyword evidence="2" id="KW-0472">Membrane</keyword>
<feature type="domain" description="Cation channel complex component UNC80 N-terminal" evidence="3">
    <location>
        <begin position="14"/>
        <end position="198"/>
    </location>
</feature>
<feature type="compositionally biased region" description="Basic and acidic residues" evidence="1">
    <location>
        <begin position="597"/>
        <end position="606"/>
    </location>
</feature>
<dbReference type="Proteomes" id="UP000695022">
    <property type="component" value="Unplaced"/>
</dbReference>
<dbReference type="InterPro" id="IPR045852">
    <property type="entry name" value="UNC80_central"/>
</dbReference>
<feature type="domain" description="Protein UNC80 central region" evidence="4">
    <location>
        <begin position="1191"/>
        <end position="1982"/>
    </location>
</feature>
<dbReference type="PANTHER" id="PTHR31781:SF1">
    <property type="entry name" value="PROTEIN UNC-80 HOMOLOG"/>
    <property type="match status" value="1"/>
</dbReference>
<feature type="region of interest" description="Disordered" evidence="1">
    <location>
        <begin position="460"/>
        <end position="479"/>
    </location>
</feature>
<feature type="compositionally biased region" description="Gly residues" evidence="1">
    <location>
        <begin position="464"/>
        <end position="477"/>
    </location>
</feature>
<dbReference type="RefSeq" id="XP_014671826.1">
    <property type="nucleotide sequence ID" value="XM_014816340.1"/>
</dbReference>
<organism evidence="6 7">
    <name type="scientific">Priapulus caudatus</name>
    <name type="common">Priapulid worm</name>
    <dbReference type="NCBI Taxonomy" id="37621"/>
    <lineage>
        <taxon>Eukaryota</taxon>
        <taxon>Metazoa</taxon>
        <taxon>Ecdysozoa</taxon>
        <taxon>Scalidophora</taxon>
        <taxon>Priapulida</taxon>
        <taxon>Priapulimorpha</taxon>
        <taxon>Priapulimorphida</taxon>
        <taxon>Priapulidae</taxon>
        <taxon>Priapulus</taxon>
    </lineage>
</organism>
<feature type="region of interest" description="Disordered" evidence="1">
    <location>
        <begin position="1453"/>
        <end position="1584"/>
    </location>
</feature>
<evidence type="ECO:0000259" key="4">
    <source>
        <dbReference type="Pfam" id="PF19424"/>
    </source>
</evidence>
<feature type="region of interest" description="Disordered" evidence="1">
    <location>
        <begin position="967"/>
        <end position="1075"/>
    </location>
</feature>
<dbReference type="InterPro" id="IPR046460">
    <property type="entry name" value="UNC80_C"/>
</dbReference>
<feature type="compositionally biased region" description="Low complexity" evidence="1">
    <location>
        <begin position="3163"/>
        <end position="3173"/>
    </location>
</feature>
<reference evidence="7" key="1">
    <citation type="submission" date="2025-08" db="UniProtKB">
        <authorList>
            <consortium name="RefSeq"/>
        </authorList>
    </citation>
    <scope>IDENTIFICATION</scope>
</reference>
<evidence type="ECO:0000313" key="6">
    <source>
        <dbReference type="Proteomes" id="UP000695022"/>
    </source>
</evidence>
<sequence>MPKRKYSESQALAVVPLPIQTFLWRQTSPFIRPKIGKLIEASCVSFERVVVQNIVHGLSPSLSDAIESISRWKLIESAFPHLMHCCAALLQLRKQEGRTGRFGVCETKLLYTLHWIMLDAAEECEDVDAQAHRSNRPKEFLFSITSIQLFVYLFAPLLATMEPEDFNLRLESGLKLWQPLKEYRQPDIPCLTALIRPKKTVLYPDKKERVGGQFGGIFVGKRSPSEDFDFINFGGPPGVDADNADALSVRANSDAPSSLKAPLATMSEICGSTTYSEASSARVEIACEWCGTVITSRRGEYRTCKCGRTCTPRAQPSTTTRINNNSDHDLKLIVGGGDDDAGVDKGFIQDKLDSALKMQLTRSPSNQDVRGATYFDVAVLRCLFIPQWEEDGVFWALQYLHERLKEIRDETCRTQRTRQRSSSLPMPKITVSLYETPEASARDLNLDFQTEYSDHRSSFENIAGGNGGGGSGSGSGGAYKRVKVDTRASIVATASDSTSTTHSLPDDEVQFTMGGRLLKREREEMLALESNIYDPPSRPRSALAKLIENTMQSKGGDAGGGGDGGGGTRDEAERRKSLPSVSPDEESGRTRASTSSKIDKNSDQSVKKQSVVSTETHPIITITEHSPEPVVAAADDSCHSSVQGAAAAVAGGDEKLLSKSTASIQRSSTDSNIRYTVEELSEVAGTLHYTRKNGDIEYGVVLKAAHAVMMRETSLRVCEAVLNILDILLELGTPGKTPDELADDDKENDSGKGGVGRGRCEQPVDVGLKPAAPEELTAHNLCMDTVTRIFKALGCPYGCGEGYRCPPAELLRAQGLGTLSRLHRGDATQFRRFLRELVAKRPLSHLLDFFHAMFGFCADPNGALSPHGQKRATNSTNAMDGGAARGGYSTNFGCGLKGAAKGVEGTVLACVLKVLVTRLCESSAELKSMENMALYCDVRQLITYVTAAHGGLFRRVALSGLLDAVDRSRKKKKEPPKKEPVVAATGDDDDGPDSGPRSPAPSIGEETPRGKESRAKSRQSIFRKKVHKVLSNSSLTGDDSEGEGSAPAATVHGRAHRVLTPRMSFSEEDASYPNTPKRRVSKFQLVSWLKNAKAAGHMSLGFLRARKTLGFGQRKSKRGSFEEGPVRHSQSLRHVQQASSSLSMSGGGGGGGDAVSPLNMLMHYKNYGSDPGNKGLLAFDADAASTDALLREKRLVSVGAVNAGMLRFAFLLETCQPGSFPDPQLIAATLDLEAPVVARAALLLECAYFVHQCNRGNWPDWIKLHVPVSRPSGFPLQNRGQPSGFRRQTILKKAIGRMFYLWAEAIGARLEEILAAEDHSEATVAAAIHDEKERRANRIIDDEEDFLDDTTVNDGGGACPYALKMVACQLLLEVTAFLRETYVYLPRAHTHARRENLWEKSLNTRRCSSILSSMGQSQMSTHSISSLIDMAPVTVPTHSERRISFMVTGTGHDADADSVHSSNTTLMVPDDESPAAEAGRTRRVAQSRQKLLRRHHGGSASGGGANTSFRRQSLRLKKKKPDDKSDDTDDSFHHSSFRRNESIKSRKVSTAYSERSDNSNEDHSGEERPESPGVLSDETADSPAAAELVAQEQEEADYQYATKMPWLRIVTQLSHVTTFACPHQHSCHPDCHKRQMRSCTRLMHAIRKVYGDTFLAVDGDDKDASSTSVGAAARKEEVKREKSKERLHRKISMITPGSPTRRRESSLLTATIDRKNAEALAKKVQQVTQQHKESQQQQEQKEKLAAASKKRAEPREEPPILKYIKSQALELFHSPLSTYAKAAVVMTEEQFTDVMGIAWELLLESDQQLIAAAATVFIVSAVKTRERAVDIITQRLAHENPDERINAIFRFRLLWLSRYQCWPRMENDAHTVFKVPPPNIDFTMPSPAVGLASSNVVDPPWMPHFKTKIEEVALNQDGFGTARSFVTATKTRRKQQLERVHQALKAEDEKRRESRERFHLTTVPIALRAGYEPSLHQVAPEEHGDEGDEERVHHVQLAPSLFPSCLCAAILPIINLLEDREVNDDGVAVSEVAFKVIWSCLVEDPALFFRHFLEKMTNRERLPELIMLLHKLMTHVQELPGHAAHTLFNYMLGFIMFHVRAPVEGSQEAIAISLSLLWQIVPDVQDVFFKELKQTLKREQCDAMIMLTASVPSAKKIIVHGPDLTSIPSQFPIHEDTQFGQILQDSIDFFNVDDEHAGDYVLVDAKTHQLHNPTAYVRDFYFFRRSFYPELALLHMNAHEAFVNLQRQELVLKFVEIGKVHLTNAIIKSCPPGQLQNRVTLLYDELVKLPSFPRKALDTAFGLHHGEQGREMYALDMLHKHVWVQLIASVFDGVRGQLTAASELQLAVNVINGDLLLHCEDSSQLRLCIATLINAVRGFRTVFAANGYLLVMPTLLRIYGGHQTNTLLCHAIEWTCRQFYTLHRKPFLLQMFGSVASILDMDTASKLGDTNKVPAACFFSLLLAMEEPLVDPLDIMALVGGEKPLTVQDLCYENDDEDYSVVEAISLCVTVVAFAPESSRALEMLTVMKAIVPYYLEHLRARTARATKGGVAASARHELGVITAVAASIRAMIAACEMFTRNYTGPQRHYEKPNLNSVKVGGRGYSNHSPQSVELGGGGDDDRCEEMHIRFVDDRARRRYDEALEDLEPIAEFRSPRDAILCIVADFACVAGRRVKELPKLLADPSARVPDLLDVRSHTRLSEIAHTLLKLSPYDPLTMACQGLQKYIRQMLPFTDWSVEAIRPCLNMIFRRLDKTFTKIYKRAPLRKNCDWDAAASLLQGVYLSLQKYPYVAYLPHIKFLLNMCLSITLADSTGPGVGGSMHSIHHGSLQSCLQHAPPQGFNRAVVQLVCMQIHVTGEQYTLEQLCGGMATLSSLDKTENILLNLIIPVCLRSGSGGSESPRIRHADVIFSLSFTLDAILPPRSSSHGGGASNRSHRPSISDIGGGGDAHDRIPRIVRHTLYQIAFLCLKVIITCFERELASEWHRVARIVRELGARHGGDAHVWSFIDFVVSNRSTLFVMLKPFIEHRMLRAPATVADGDGEARRAIAEKLRGYRVPTRCRGTLLQELSRELYALRDELSTRSGGADFRSRTPTLVPAEQQSETSYGRQRLASLVGGIGIGGEAKERLAVRSDVSSTTSSGGGRLTRKASMHHRRLLHKQSSVASSKSASDLDSEDAVSREASLRSRRSSRGYVEIVDDQTSESQKSWPVGRADTVRHARHRLQRQAAQSRKTFRRPKKLIGGGESGLQQEETEEETLAETGTDADYELEARRRPQAAAPRRAGAMMKRDRSGVSPPGSPMVAPRADAYIAPAARCDSLESLHASENAALLHDDDRRCKPTSICMYFDSNDGRRGDRGRGEERRRTLLLTEPCATAVRTHAN</sequence>
<name>A0ABM1EI05_PRICU</name>
<feature type="region of interest" description="Disordered" evidence="1">
    <location>
        <begin position="2925"/>
        <end position="2947"/>
    </location>
</feature>
<evidence type="ECO:0000256" key="1">
    <source>
        <dbReference type="SAM" id="MobiDB-lite"/>
    </source>
</evidence>
<feature type="compositionally biased region" description="Polar residues" evidence="1">
    <location>
        <begin position="1128"/>
        <end position="1138"/>
    </location>
</feature>
<feature type="compositionally biased region" description="Basic residues" evidence="1">
    <location>
        <begin position="3147"/>
        <end position="3160"/>
    </location>
</feature>
<keyword evidence="2" id="KW-0812">Transmembrane</keyword>
<feature type="compositionally biased region" description="Basic and acidic residues" evidence="1">
    <location>
        <begin position="1673"/>
        <end position="1684"/>
    </location>
</feature>
<keyword evidence="2" id="KW-1133">Transmembrane helix</keyword>
<feature type="region of interest" description="Disordered" evidence="1">
    <location>
        <begin position="3085"/>
        <end position="3110"/>
    </location>
</feature>
<feature type="compositionally biased region" description="Basic and acidic residues" evidence="1">
    <location>
        <begin position="1730"/>
        <end position="1759"/>
    </location>
</feature>
<feature type="compositionally biased region" description="Basic and acidic residues" evidence="1">
    <location>
        <begin position="1006"/>
        <end position="1015"/>
    </location>
</feature>
<feature type="compositionally biased region" description="Gly residues" evidence="1">
    <location>
        <begin position="556"/>
        <end position="567"/>
    </location>
</feature>
<evidence type="ECO:0000256" key="2">
    <source>
        <dbReference type="SAM" id="Phobius"/>
    </source>
</evidence>
<dbReference type="Pfam" id="PF19424">
    <property type="entry name" value="UNC80"/>
    <property type="match status" value="1"/>
</dbReference>